<gene>
    <name evidence="1" type="ORF">BD31_I1595</name>
</gene>
<dbReference type="RefSeq" id="WP_008300724.1">
    <property type="nucleotide sequence ID" value="NZ_AEXL02000128.1"/>
</dbReference>
<reference evidence="1 2" key="1">
    <citation type="journal article" date="2012" name="J. Bacteriol.">
        <title>Genome sequence of "Candidatus Nitrosopumilus salaria" BD31, an ammonia-oxidizing archaeon from the San Francisco Bay estuary.</title>
        <authorList>
            <person name="Mosier A.C."/>
            <person name="Allen E.E."/>
            <person name="Kim M."/>
            <person name="Ferriera S."/>
            <person name="Francis C.A."/>
        </authorList>
    </citation>
    <scope>NUCLEOTIDE SEQUENCE [LARGE SCALE GENOMIC DNA]</scope>
    <source>
        <strain evidence="1 2">BD31</strain>
    </source>
</reference>
<protein>
    <submittedName>
        <fullName evidence="1">Uncharacterized protein</fullName>
    </submittedName>
</protein>
<comment type="caution">
    <text evidence="1">The sequence shown here is derived from an EMBL/GenBank/DDBJ whole genome shotgun (WGS) entry which is preliminary data.</text>
</comment>
<proteinExistence type="predicted"/>
<keyword evidence="2" id="KW-1185">Reference proteome</keyword>
<name>I3D0X0_9ARCH</name>
<organism evidence="1 2">
    <name type="scientific">Candidatus Nitrosopumilus salarius BD31</name>
    <dbReference type="NCBI Taxonomy" id="859350"/>
    <lineage>
        <taxon>Archaea</taxon>
        <taxon>Nitrososphaerota</taxon>
        <taxon>Nitrososphaeria</taxon>
        <taxon>Nitrosopumilales</taxon>
        <taxon>Nitrosopumilaceae</taxon>
        <taxon>Nitrosopumilus</taxon>
    </lineage>
</organism>
<dbReference type="PATRIC" id="fig|859350.6.peg.1568"/>
<dbReference type="Proteomes" id="UP000003423">
    <property type="component" value="Unassembled WGS sequence"/>
</dbReference>
<dbReference type="EMBL" id="AEXL02000128">
    <property type="protein sequence ID" value="EIJ65363.1"/>
    <property type="molecule type" value="Genomic_DNA"/>
</dbReference>
<sequence>MSSQSSIPWFDDFVGVAYRYYDLRMNVVPLFTDRKESASLWHDVIHWWVDPSIKIRFLEMSDKYWFILGADSQKPETNLSFFKELPKSENYERFKKGHGGEAYLRLGVYAKKNLDDVKKDALCDCGHEAEDHDEGDGDVCLFNKCKCKKFSSFQINLLKKKKTITDIKFLGEKDVKNDPLVWNCLNVNKYSKSKED</sequence>
<dbReference type="OrthoDB" id="8020at2157"/>
<dbReference type="AlphaFoldDB" id="I3D0X0"/>
<evidence type="ECO:0000313" key="2">
    <source>
        <dbReference type="Proteomes" id="UP000003423"/>
    </source>
</evidence>
<accession>I3D0X0</accession>
<evidence type="ECO:0000313" key="1">
    <source>
        <dbReference type="EMBL" id="EIJ65363.1"/>
    </source>
</evidence>